<dbReference type="CDD" id="cd00560">
    <property type="entry name" value="PanC"/>
    <property type="match status" value="1"/>
</dbReference>
<dbReference type="AlphaFoldDB" id="A0AB33Z597"/>
<dbReference type="RefSeq" id="WP_016389894.1">
    <property type="nucleotide sequence ID" value="NZ_KE646805.1"/>
</dbReference>
<dbReference type="Proteomes" id="UP000015462">
    <property type="component" value="Unassembled WGS sequence"/>
</dbReference>
<dbReference type="GO" id="GO:0005524">
    <property type="term" value="F:ATP binding"/>
    <property type="evidence" value="ECO:0007669"/>
    <property type="project" value="UniProtKB-KW"/>
</dbReference>
<dbReference type="Pfam" id="PF02569">
    <property type="entry name" value="Pantoate_ligase"/>
    <property type="match status" value="1"/>
</dbReference>
<dbReference type="Gene3D" id="3.30.1300.10">
    <property type="entry name" value="Pantoate-beta-alanine ligase, C-terminal domain"/>
    <property type="match status" value="1"/>
</dbReference>
<feature type="binding site" evidence="8">
    <location>
        <position position="61"/>
    </location>
    <ligand>
        <name>beta-alanine</name>
        <dbReference type="ChEBI" id="CHEBI:57966"/>
    </ligand>
</feature>
<evidence type="ECO:0000313" key="9">
    <source>
        <dbReference type="EMBL" id="EPD14398.1"/>
    </source>
</evidence>
<dbReference type="PANTHER" id="PTHR21299">
    <property type="entry name" value="CYTIDYLATE KINASE/PANTOATE-BETA-ALANINE LIGASE"/>
    <property type="match status" value="1"/>
</dbReference>
<reference evidence="9 10" key="1">
    <citation type="journal article" date="2013" name="Genome Announc.">
        <title>Genome Sequence of the Pyrene- and Fluoranthene-Degrading Bacterium Cycloclasticus sp. Strain PY97M.</title>
        <authorList>
            <person name="Cui Z."/>
            <person name="Xu G."/>
            <person name="Li Q."/>
            <person name="Gao W."/>
            <person name="Zheng L."/>
        </authorList>
    </citation>
    <scope>NUCLEOTIDE SEQUENCE [LARGE SCALE GENOMIC DNA]</scope>
    <source>
        <strain evidence="9 10">PY97M</strain>
    </source>
</reference>
<dbReference type="Gene3D" id="3.40.50.620">
    <property type="entry name" value="HUPs"/>
    <property type="match status" value="1"/>
</dbReference>
<feature type="binding site" evidence="8">
    <location>
        <begin position="186"/>
        <end position="189"/>
    </location>
    <ligand>
        <name>ATP</name>
        <dbReference type="ChEBI" id="CHEBI:30616"/>
    </ligand>
</feature>
<name>A0AB33Z597_9GAMM</name>
<evidence type="ECO:0000256" key="3">
    <source>
        <dbReference type="ARBA" id="ARBA00022598"/>
    </source>
</evidence>
<dbReference type="FunFam" id="3.30.1300.10:FF:000001">
    <property type="entry name" value="Pantothenate synthetase"/>
    <property type="match status" value="1"/>
</dbReference>
<comment type="catalytic activity">
    <reaction evidence="7 8">
        <text>(R)-pantoate + beta-alanine + ATP = (R)-pantothenate + AMP + diphosphate + H(+)</text>
        <dbReference type="Rhea" id="RHEA:10912"/>
        <dbReference type="ChEBI" id="CHEBI:15378"/>
        <dbReference type="ChEBI" id="CHEBI:15980"/>
        <dbReference type="ChEBI" id="CHEBI:29032"/>
        <dbReference type="ChEBI" id="CHEBI:30616"/>
        <dbReference type="ChEBI" id="CHEBI:33019"/>
        <dbReference type="ChEBI" id="CHEBI:57966"/>
        <dbReference type="ChEBI" id="CHEBI:456215"/>
        <dbReference type="EC" id="6.3.2.1"/>
    </reaction>
</comment>
<keyword evidence="8" id="KW-0963">Cytoplasm</keyword>
<organism evidence="9 10">
    <name type="scientific">Cycloclasticus pugetii</name>
    <dbReference type="NCBI Taxonomy" id="34068"/>
    <lineage>
        <taxon>Bacteria</taxon>
        <taxon>Pseudomonadati</taxon>
        <taxon>Pseudomonadota</taxon>
        <taxon>Gammaproteobacteria</taxon>
        <taxon>Thiotrichales</taxon>
        <taxon>Piscirickettsiaceae</taxon>
        <taxon>Cycloclasticus</taxon>
    </lineage>
</organism>
<dbReference type="NCBIfam" id="TIGR00125">
    <property type="entry name" value="cyt_tran_rel"/>
    <property type="match status" value="1"/>
</dbReference>
<keyword evidence="6 8" id="KW-0067">ATP-binding</keyword>
<comment type="pathway">
    <text evidence="1 8">Cofactor biosynthesis; (R)-pantothenate biosynthesis; (R)-pantothenate from (R)-pantoate and beta-alanine: step 1/1.</text>
</comment>
<comment type="function">
    <text evidence="8">Catalyzes the condensation of pantoate with beta-alanine in an ATP-dependent reaction via a pantoyl-adenylate intermediate.</text>
</comment>
<protein>
    <recommendedName>
        <fullName evidence="8">Pantothenate synthetase</fullName>
        <shortName evidence="8">PS</shortName>
        <ecNumber evidence="8">6.3.2.1</ecNumber>
    </recommendedName>
    <alternativeName>
        <fullName evidence="8">Pantoate--beta-alanine ligase</fullName>
    </alternativeName>
    <alternativeName>
        <fullName evidence="8">Pantoate-activating enzyme</fullName>
    </alternativeName>
</protein>
<evidence type="ECO:0000256" key="6">
    <source>
        <dbReference type="ARBA" id="ARBA00022840"/>
    </source>
</evidence>
<keyword evidence="3 8" id="KW-0436">Ligase</keyword>
<evidence type="ECO:0000256" key="5">
    <source>
        <dbReference type="ARBA" id="ARBA00022741"/>
    </source>
</evidence>
<dbReference type="SUPFAM" id="SSF52374">
    <property type="entry name" value="Nucleotidylyl transferase"/>
    <property type="match status" value="1"/>
</dbReference>
<dbReference type="EMBL" id="ASHL01000001">
    <property type="protein sequence ID" value="EPD14398.1"/>
    <property type="molecule type" value="Genomic_DNA"/>
</dbReference>
<evidence type="ECO:0000256" key="7">
    <source>
        <dbReference type="ARBA" id="ARBA00048258"/>
    </source>
</evidence>
<evidence type="ECO:0000256" key="2">
    <source>
        <dbReference type="ARBA" id="ARBA00009256"/>
    </source>
</evidence>
<comment type="similarity">
    <text evidence="2 8">Belongs to the pantothenate synthetase family.</text>
</comment>
<dbReference type="EC" id="6.3.2.1" evidence="8"/>
<keyword evidence="10" id="KW-1185">Reference proteome</keyword>
<comment type="subcellular location">
    <subcellularLocation>
        <location evidence="8">Cytoplasm</location>
    </subcellularLocation>
</comment>
<dbReference type="InterPro" id="IPR004821">
    <property type="entry name" value="Cyt_trans-like"/>
</dbReference>
<dbReference type="InterPro" id="IPR003721">
    <property type="entry name" value="Pantoate_ligase"/>
</dbReference>
<keyword evidence="5 8" id="KW-0547">Nucleotide-binding</keyword>
<evidence type="ECO:0000256" key="4">
    <source>
        <dbReference type="ARBA" id="ARBA00022655"/>
    </source>
</evidence>
<dbReference type="GO" id="GO:0004592">
    <property type="term" value="F:pantoate-beta-alanine ligase activity"/>
    <property type="evidence" value="ECO:0007669"/>
    <property type="project" value="UniProtKB-UniRule"/>
</dbReference>
<dbReference type="FunFam" id="3.40.50.620:FF:000013">
    <property type="entry name" value="Pantothenate synthetase"/>
    <property type="match status" value="1"/>
</dbReference>
<feature type="binding site" evidence="8">
    <location>
        <position position="155"/>
    </location>
    <ligand>
        <name>(R)-pantoate</name>
        <dbReference type="ChEBI" id="CHEBI:15980"/>
    </ligand>
</feature>
<comment type="miscellaneous">
    <text evidence="8">The reaction proceeds by a bi uni uni bi ping pong mechanism.</text>
</comment>
<evidence type="ECO:0000256" key="8">
    <source>
        <dbReference type="HAMAP-Rule" id="MF_00158"/>
    </source>
</evidence>
<dbReference type="InterPro" id="IPR014729">
    <property type="entry name" value="Rossmann-like_a/b/a_fold"/>
</dbReference>
<evidence type="ECO:0000256" key="1">
    <source>
        <dbReference type="ARBA" id="ARBA00004990"/>
    </source>
</evidence>
<gene>
    <name evidence="8 9" type="primary">panC</name>
    <name evidence="9" type="ORF">L196_02835</name>
</gene>
<dbReference type="HAMAP" id="MF_00158">
    <property type="entry name" value="PanC"/>
    <property type="match status" value="1"/>
</dbReference>
<dbReference type="GO" id="GO:0005829">
    <property type="term" value="C:cytosol"/>
    <property type="evidence" value="ECO:0007669"/>
    <property type="project" value="TreeGrafter"/>
</dbReference>
<dbReference type="PANTHER" id="PTHR21299:SF1">
    <property type="entry name" value="PANTOATE--BETA-ALANINE LIGASE"/>
    <property type="match status" value="1"/>
</dbReference>
<comment type="caution">
    <text evidence="9">The sequence shown here is derived from an EMBL/GenBank/DDBJ whole genome shotgun (WGS) entry which is preliminary data.</text>
</comment>
<dbReference type="GO" id="GO:0015940">
    <property type="term" value="P:pantothenate biosynthetic process"/>
    <property type="evidence" value="ECO:0007669"/>
    <property type="project" value="UniProtKB-UniRule"/>
</dbReference>
<dbReference type="NCBIfam" id="TIGR00018">
    <property type="entry name" value="panC"/>
    <property type="match status" value="1"/>
</dbReference>
<comment type="subunit">
    <text evidence="8">Homodimer.</text>
</comment>
<accession>A0AB33Z597</accession>
<evidence type="ECO:0000313" key="10">
    <source>
        <dbReference type="Proteomes" id="UP000015462"/>
    </source>
</evidence>
<feature type="binding site" evidence="8">
    <location>
        <begin position="149"/>
        <end position="152"/>
    </location>
    <ligand>
        <name>ATP</name>
        <dbReference type="ChEBI" id="CHEBI:30616"/>
    </ligand>
</feature>
<feature type="binding site" evidence="8">
    <location>
        <position position="178"/>
    </location>
    <ligand>
        <name>ATP</name>
        <dbReference type="ChEBI" id="CHEBI:30616"/>
    </ligand>
</feature>
<sequence length="283" mass="31681">MLVVATIKELQNALHKHRQANKKIAVVPTMGNLHEGHLALVKTAQQHADIVVVTLFVNPTQFGANEDLDSYPRTFQDDCDKLDALNTSILFAPNIDEMYPLGGDQTTHVHVPNMTQVLCGASRPGHFDGVTTIVSKLFNITRADIAIFGEKDYQQLAVIRRMVNDLNIPIKIIGKPIVREPDGLAMSSRNGYLSEKERRIAPRLHQLLQTIKQEIIEGNHDLKSLESQAITDLIEAGFKPDYLQIYQRSELRPATENDKEIIILAAAFLGSTRLIDNIYVNRS</sequence>
<dbReference type="InterPro" id="IPR042176">
    <property type="entry name" value="Pantoate_ligase_C"/>
</dbReference>
<proteinExistence type="inferred from homology"/>
<feature type="active site" description="Proton donor" evidence="8">
    <location>
        <position position="37"/>
    </location>
</feature>
<feature type="binding site" evidence="8">
    <location>
        <begin position="30"/>
        <end position="37"/>
    </location>
    <ligand>
        <name>ATP</name>
        <dbReference type="ChEBI" id="CHEBI:30616"/>
    </ligand>
</feature>
<keyword evidence="4 8" id="KW-0566">Pantothenate biosynthesis</keyword>
<feature type="binding site" evidence="8">
    <location>
        <position position="61"/>
    </location>
    <ligand>
        <name>(R)-pantoate</name>
        <dbReference type="ChEBI" id="CHEBI:15980"/>
    </ligand>
</feature>